<protein>
    <recommendedName>
        <fullName evidence="6">SWIM-type domain-containing protein</fullName>
    </recommendedName>
</protein>
<dbReference type="EMBL" id="JBCNJP010011500">
    <property type="protein sequence ID" value="KAK9048569.1"/>
    <property type="molecule type" value="Genomic_DNA"/>
</dbReference>
<dbReference type="InterPro" id="IPR017956">
    <property type="entry name" value="AT_hook_DNA-bd_motif"/>
</dbReference>
<feature type="region of interest" description="Disordered" evidence="5">
    <location>
        <begin position="427"/>
        <end position="462"/>
    </location>
</feature>
<keyword evidence="3" id="KW-0862">Zinc</keyword>
<evidence type="ECO:0000313" key="8">
    <source>
        <dbReference type="Proteomes" id="UP001408789"/>
    </source>
</evidence>
<dbReference type="PRINTS" id="PR00929">
    <property type="entry name" value="ATHOOK"/>
</dbReference>
<dbReference type="InterPro" id="IPR007527">
    <property type="entry name" value="Znf_SWIM"/>
</dbReference>
<dbReference type="Pfam" id="PF10551">
    <property type="entry name" value="MULE"/>
    <property type="match status" value="1"/>
</dbReference>
<dbReference type="InterPro" id="IPR058594">
    <property type="entry name" value="PB1-like_dom_pln"/>
</dbReference>
<dbReference type="PANTHER" id="PTHR31973">
    <property type="entry name" value="POLYPROTEIN, PUTATIVE-RELATED"/>
    <property type="match status" value="1"/>
</dbReference>
<evidence type="ECO:0000256" key="5">
    <source>
        <dbReference type="SAM" id="MobiDB-lite"/>
    </source>
</evidence>
<dbReference type="Proteomes" id="UP001408789">
    <property type="component" value="Unassembled WGS sequence"/>
</dbReference>
<evidence type="ECO:0000313" key="7">
    <source>
        <dbReference type="EMBL" id="KAK9048569.1"/>
    </source>
</evidence>
<keyword evidence="2 4" id="KW-0863">Zinc-finger</keyword>
<evidence type="ECO:0000256" key="2">
    <source>
        <dbReference type="ARBA" id="ARBA00022771"/>
    </source>
</evidence>
<dbReference type="InterPro" id="IPR018289">
    <property type="entry name" value="MULE_transposase_dom"/>
</dbReference>
<feature type="compositionally biased region" description="Polar residues" evidence="5">
    <location>
        <begin position="505"/>
        <end position="515"/>
    </location>
</feature>
<dbReference type="AlphaFoldDB" id="A0AAP0GHQ7"/>
<keyword evidence="8" id="KW-1185">Reference proteome</keyword>
<dbReference type="Pfam" id="PF04434">
    <property type="entry name" value="SWIM"/>
    <property type="match status" value="1"/>
</dbReference>
<dbReference type="PANTHER" id="PTHR31973:SF197">
    <property type="entry name" value="SWIM-TYPE DOMAIN-CONTAINING PROTEIN"/>
    <property type="match status" value="1"/>
</dbReference>
<evidence type="ECO:0000256" key="4">
    <source>
        <dbReference type="PROSITE-ProRule" id="PRU00325"/>
    </source>
</evidence>
<evidence type="ECO:0000256" key="3">
    <source>
        <dbReference type="ARBA" id="ARBA00022833"/>
    </source>
</evidence>
<dbReference type="GO" id="GO:0003677">
    <property type="term" value="F:DNA binding"/>
    <property type="evidence" value="ECO:0007669"/>
    <property type="project" value="InterPro"/>
</dbReference>
<feature type="compositionally biased region" description="Polar residues" evidence="5">
    <location>
        <begin position="530"/>
        <end position="539"/>
    </location>
</feature>
<dbReference type="PROSITE" id="PS50966">
    <property type="entry name" value="ZF_SWIM"/>
    <property type="match status" value="1"/>
</dbReference>
<dbReference type="InterPro" id="IPR006564">
    <property type="entry name" value="Znf_PMZ"/>
</dbReference>
<dbReference type="Pfam" id="PF26130">
    <property type="entry name" value="PB1-like"/>
    <property type="match status" value="1"/>
</dbReference>
<proteinExistence type="predicted"/>
<feature type="compositionally biased region" description="Basic residues" evidence="5">
    <location>
        <begin position="488"/>
        <end position="498"/>
    </location>
</feature>
<name>A0AAP0GHQ7_9ASTR</name>
<feature type="domain" description="SWIM-type" evidence="6">
    <location>
        <begin position="353"/>
        <end position="385"/>
    </location>
</feature>
<gene>
    <name evidence="7" type="ORF">SSX86_032465</name>
</gene>
<accession>A0AAP0GHQ7</accession>
<organism evidence="7 8">
    <name type="scientific">Deinandra increscens subsp. villosa</name>
    <dbReference type="NCBI Taxonomy" id="3103831"/>
    <lineage>
        <taxon>Eukaryota</taxon>
        <taxon>Viridiplantae</taxon>
        <taxon>Streptophyta</taxon>
        <taxon>Embryophyta</taxon>
        <taxon>Tracheophyta</taxon>
        <taxon>Spermatophyta</taxon>
        <taxon>Magnoliopsida</taxon>
        <taxon>eudicotyledons</taxon>
        <taxon>Gunneridae</taxon>
        <taxon>Pentapetalae</taxon>
        <taxon>asterids</taxon>
        <taxon>campanulids</taxon>
        <taxon>Asterales</taxon>
        <taxon>Asteraceae</taxon>
        <taxon>Asteroideae</taxon>
        <taxon>Heliantheae alliance</taxon>
        <taxon>Madieae</taxon>
        <taxon>Madiinae</taxon>
        <taxon>Deinandra</taxon>
    </lineage>
</organism>
<keyword evidence="1" id="KW-0479">Metal-binding</keyword>
<comment type="caution">
    <text evidence="7">The sequence shown here is derived from an EMBL/GenBank/DDBJ whole genome shotgun (WGS) entry which is preliminary data.</text>
</comment>
<evidence type="ECO:0000259" key="6">
    <source>
        <dbReference type="PROSITE" id="PS50966"/>
    </source>
</evidence>
<reference evidence="7 8" key="1">
    <citation type="submission" date="2024-04" db="EMBL/GenBank/DDBJ databases">
        <title>The reference genome of an endangered Asteraceae, Deinandra increscens subsp. villosa, native to the Central Coast of California.</title>
        <authorList>
            <person name="Guilliams M."/>
            <person name="Hasenstab-Lehman K."/>
            <person name="Meyer R."/>
            <person name="Mcevoy S."/>
        </authorList>
    </citation>
    <scope>NUCLEOTIDE SEQUENCE [LARGE SCALE GENOMIC DNA]</scope>
    <source>
        <tissue evidence="7">Leaf</tissue>
    </source>
</reference>
<evidence type="ECO:0000256" key="1">
    <source>
        <dbReference type="ARBA" id="ARBA00022723"/>
    </source>
</evidence>
<feature type="region of interest" description="Disordered" evidence="5">
    <location>
        <begin position="478"/>
        <end position="539"/>
    </location>
</feature>
<dbReference type="GO" id="GO:0008270">
    <property type="term" value="F:zinc ion binding"/>
    <property type="evidence" value="ECO:0007669"/>
    <property type="project" value="UniProtKB-KW"/>
</dbReference>
<dbReference type="SMART" id="SM00575">
    <property type="entry name" value="ZnF_PMZ"/>
    <property type="match status" value="1"/>
</dbReference>
<sequence>MTVINAKSMASDPVKIRLHYGGKVVEDPVITYVGEIQWQLIEIDMDKLSLPEIVDCAAEVCSYKKGTFSIYWHLPDMPIENHLVELKDDKDVKDMVYVYGDNPFKVITDLYVNLIQGEAQYSDPIGRDSNDQMYPVAWAVVEGENNDSWGWFMNELYKCLDVTEGGKGWTLISDQQKGLLNGVAQYWGNAEHRNCARHIYANWHKKYKGDDLKSVFWKAVRAYSEADYKLAIEDMKKISTDAVTDFIKQNPKCFCRCYLVTDSKADVVVNNMAETFNGFIIQSRSKHIINMLEDIRVAIMTRLVNKEREMVNKNFIVCPRVQKKLDKEKAKAYKCNISPSTKVLFQVKELDEVCVDIEKKTCTCRKWNLTGIPCFHACAVYGFLQLPVEEYVDHYYSKEMYLKAYENYIPPLPSEKYWPQVDLPLDPPPIKIGPGRPKKNRKKDPHEDPKKPGKLTRHGVKMSCSVCKSRTHNIRTCPNKGKVLIQPKKPRGRPRKIPKMLNEEGPSSNASTTVASEKPKRGRPRKVPKSTQSSQVTQV</sequence>